<dbReference type="SMART" id="SM00954">
    <property type="entry name" value="RelA_SpoT"/>
    <property type="match status" value="1"/>
</dbReference>
<dbReference type="GO" id="GO:0015969">
    <property type="term" value="P:guanosine tetraphosphate metabolic process"/>
    <property type="evidence" value="ECO:0007669"/>
    <property type="project" value="InterPro"/>
</dbReference>
<dbReference type="InterPro" id="IPR004095">
    <property type="entry name" value="TGS"/>
</dbReference>
<dbReference type="CDD" id="cd00077">
    <property type="entry name" value="HDc"/>
    <property type="match status" value="1"/>
</dbReference>
<dbReference type="OrthoDB" id="9805041at2"/>
<dbReference type="FunFam" id="3.10.20.30:FF:000002">
    <property type="entry name" value="GTP pyrophosphokinase (RelA/SpoT)"/>
    <property type="match status" value="1"/>
</dbReference>
<dbReference type="Pfam" id="PF02824">
    <property type="entry name" value="TGS"/>
    <property type="match status" value="1"/>
</dbReference>
<reference evidence="3 4" key="1">
    <citation type="submission" date="2014-07" db="EMBL/GenBank/DDBJ databases">
        <title>Genome of Flavobacterium reichenbachii LMG 25512.</title>
        <authorList>
            <person name="Stropko S.J."/>
            <person name="Pipes S.E."/>
            <person name="Newman J.D."/>
        </authorList>
    </citation>
    <scope>NUCLEOTIDE SEQUENCE [LARGE SCALE GENOMIC DNA]</scope>
    <source>
        <strain evidence="3 4">LMG 25512</strain>
    </source>
</reference>
<evidence type="ECO:0000259" key="2">
    <source>
        <dbReference type="PROSITE" id="PS51880"/>
    </source>
</evidence>
<dbReference type="FunFam" id="1.10.3210.10:FF:000001">
    <property type="entry name" value="GTP pyrophosphokinase RelA"/>
    <property type="match status" value="1"/>
</dbReference>
<dbReference type="InterPro" id="IPR003607">
    <property type="entry name" value="HD/PDEase_dom"/>
</dbReference>
<dbReference type="SUPFAM" id="SSF55021">
    <property type="entry name" value="ACT-like"/>
    <property type="match status" value="1"/>
</dbReference>
<dbReference type="EMBL" id="JPRL01000001">
    <property type="protein sequence ID" value="KFF06184.1"/>
    <property type="molecule type" value="Genomic_DNA"/>
</dbReference>
<dbReference type="InterPro" id="IPR033655">
    <property type="entry name" value="TGS_RelA/SpoT"/>
</dbReference>
<evidence type="ECO:0000313" key="3">
    <source>
        <dbReference type="EMBL" id="KFF06184.1"/>
    </source>
</evidence>
<dbReference type="InterPro" id="IPR002912">
    <property type="entry name" value="ACT_dom"/>
</dbReference>
<comment type="similarity">
    <text evidence="1">Belongs to the relA/spoT family.</text>
</comment>
<dbReference type="PANTHER" id="PTHR21262">
    <property type="entry name" value="GUANOSINE-3',5'-BIS DIPHOSPHATE 3'-PYROPHOSPHOHYDROLASE"/>
    <property type="match status" value="1"/>
</dbReference>
<evidence type="ECO:0000313" key="4">
    <source>
        <dbReference type="Proteomes" id="UP000028715"/>
    </source>
</evidence>
<dbReference type="RefSeq" id="WP_035684358.1">
    <property type="nucleotide sequence ID" value="NZ_JPRL01000001.1"/>
</dbReference>
<dbReference type="InterPro" id="IPR045865">
    <property type="entry name" value="ACT-like_dom_sf"/>
</dbReference>
<dbReference type="SUPFAM" id="SSF109604">
    <property type="entry name" value="HD-domain/PDEase-like"/>
    <property type="match status" value="1"/>
</dbReference>
<sequence length="740" mass="84323">MIEIDIEKENKAIAQEYKELLRISYQTLSPTDKKLIRKAFDVAVDAHKEQRRKSGEAYIFHPIAVAKIVASEIGLGATSIAAALLHDVVEDTPITVEDIERLFNPKVAQLVEGLTKISLVQKDLNASMQAENFRKMILTLNDDVRVILIKLADRLHNMQTMDSMAEYKQTKIASETLYIYAPLAHRLGLYNIKTKLEDLGLKYTEPAVYNDIVSKIRETKEEQDAYIKDISDVLKKSLDNEGVDYIIKGRPKSIYSIRRKMRAQNVSFDEVYDKFALRIVYKSDPHEEKFVAWKIYSIVTDHYRPSPSRLRDWISSPKSTGYEALHITVMGPKGRWVEVQVRSERMDEIAEKGYAAHYKYKNGATEESGLDTWLNLLREALENQETNAVDFVEDFKMNLYSKEIFVFTPKGEIKSLPKGATSLDFAFSIHSEIGIKTRGTRVNGRLVPLNHELKSGDQVEVITSTSQKPTINWLEYVTTSRAKNKIKNVLNENTKKIAEEGKELLTRKLKHLKITISEQVINELVNFFKLKTSLDLFYRVGIGAIENQQLKDYAAQKSNSFINFFKNKIKRNKDTTADEDIHKPVISSNYDMLVFGTEHDKLDYKLSQCCNPIPGDDVFGFVTINEGIKVHKKDCPNAIGMQSNYAYRIMSAKWIDSSQEEFKAIINITGMDVLGLTNQLTRVISNNMSVNIQSISLSTDAGIFHGQIAVIVKNNTILKKMINAIKKIDGVDKVTREYRT</sequence>
<protein>
    <submittedName>
        <fullName evidence="3">MFS transporter</fullName>
    </submittedName>
</protein>
<dbReference type="Pfam" id="PF13291">
    <property type="entry name" value="ACT_4"/>
    <property type="match status" value="1"/>
</dbReference>
<dbReference type="STRING" id="362418.IW19_11870"/>
<dbReference type="PANTHER" id="PTHR21262:SF31">
    <property type="entry name" value="GTP PYROPHOSPHOKINASE"/>
    <property type="match status" value="1"/>
</dbReference>
<dbReference type="Gene3D" id="3.10.20.30">
    <property type="match status" value="1"/>
</dbReference>
<organism evidence="3 4">
    <name type="scientific">Flavobacterium reichenbachii</name>
    <dbReference type="NCBI Taxonomy" id="362418"/>
    <lineage>
        <taxon>Bacteria</taxon>
        <taxon>Pseudomonadati</taxon>
        <taxon>Bacteroidota</taxon>
        <taxon>Flavobacteriia</taxon>
        <taxon>Flavobacteriales</taxon>
        <taxon>Flavobacteriaceae</taxon>
        <taxon>Flavobacterium</taxon>
    </lineage>
</organism>
<dbReference type="Pfam" id="PF04607">
    <property type="entry name" value="RelA_SpoT"/>
    <property type="match status" value="1"/>
</dbReference>
<dbReference type="InterPro" id="IPR012676">
    <property type="entry name" value="TGS-like"/>
</dbReference>
<comment type="caution">
    <text evidence="3">The sequence shown here is derived from an EMBL/GenBank/DDBJ whole genome shotgun (WGS) entry which is preliminary data.</text>
</comment>
<dbReference type="GO" id="GO:0005886">
    <property type="term" value="C:plasma membrane"/>
    <property type="evidence" value="ECO:0007669"/>
    <property type="project" value="TreeGrafter"/>
</dbReference>
<name>A0A085ZP20_9FLAO</name>
<gene>
    <name evidence="3" type="ORF">IW19_11870</name>
</gene>
<dbReference type="SUPFAM" id="SSF81301">
    <property type="entry name" value="Nucleotidyltransferase"/>
    <property type="match status" value="1"/>
</dbReference>
<dbReference type="InterPro" id="IPR007685">
    <property type="entry name" value="RelA_SpoT"/>
</dbReference>
<dbReference type="InterPro" id="IPR012675">
    <property type="entry name" value="Beta-grasp_dom_sf"/>
</dbReference>
<keyword evidence="4" id="KW-1185">Reference proteome</keyword>
<dbReference type="PROSITE" id="PS51880">
    <property type="entry name" value="TGS"/>
    <property type="match status" value="1"/>
</dbReference>
<dbReference type="InterPro" id="IPR043519">
    <property type="entry name" value="NT_sf"/>
</dbReference>
<dbReference type="Gene3D" id="3.30.70.260">
    <property type="match status" value="1"/>
</dbReference>
<dbReference type="AlphaFoldDB" id="A0A085ZP20"/>
<dbReference type="CDD" id="cd05399">
    <property type="entry name" value="NT_Rel-Spo_like"/>
    <property type="match status" value="1"/>
</dbReference>
<dbReference type="Gene3D" id="1.10.3210.10">
    <property type="entry name" value="Hypothetical protein af1432"/>
    <property type="match status" value="1"/>
</dbReference>
<dbReference type="Gene3D" id="3.30.460.10">
    <property type="entry name" value="Beta Polymerase, domain 2"/>
    <property type="match status" value="1"/>
</dbReference>
<evidence type="ECO:0000256" key="1">
    <source>
        <dbReference type="RuleBase" id="RU003847"/>
    </source>
</evidence>
<dbReference type="SMART" id="SM00471">
    <property type="entry name" value="HDc"/>
    <property type="match status" value="1"/>
</dbReference>
<feature type="domain" description="TGS" evidence="2">
    <location>
        <begin position="402"/>
        <end position="463"/>
    </location>
</feature>
<dbReference type="InterPro" id="IPR004811">
    <property type="entry name" value="RelA/Spo_fam"/>
</dbReference>
<dbReference type="Pfam" id="PF13328">
    <property type="entry name" value="HD_4"/>
    <property type="match status" value="1"/>
</dbReference>
<proteinExistence type="inferred from homology"/>
<accession>A0A085ZP20</accession>
<dbReference type="eggNOG" id="COG0317">
    <property type="taxonomic scope" value="Bacteria"/>
</dbReference>
<dbReference type="Proteomes" id="UP000028715">
    <property type="component" value="Unassembled WGS sequence"/>
</dbReference>
<dbReference type="CDD" id="cd01668">
    <property type="entry name" value="TGS_RSH"/>
    <property type="match status" value="1"/>
</dbReference>
<dbReference type="SUPFAM" id="SSF81271">
    <property type="entry name" value="TGS-like"/>
    <property type="match status" value="1"/>
</dbReference>
<dbReference type="NCBIfam" id="TIGR00691">
    <property type="entry name" value="spoT_relA"/>
    <property type="match status" value="1"/>
</dbReference>
<comment type="function">
    <text evidence="1">In eubacteria ppGpp (guanosine 3'-diphosphate 5'-diphosphate) is a mediator of the stringent response that coordinates a variety of cellular activities in response to changes in nutritional abundance.</text>
</comment>